<evidence type="ECO:0000313" key="2">
    <source>
        <dbReference type="Proteomes" id="UP001497644"/>
    </source>
</evidence>
<evidence type="ECO:0008006" key="3">
    <source>
        <dbReference type="Google" id="ProtNLM"/>
    </source>
</evidence>
<accession>A0AAV2P2W9</accession>
<protein>
    <recommendedName>
        <fullName evidence="3">DUF1524 domain-containing protein</fullName>
    </recommendedName>
</protein>
<dbReference type="EMBL" id="OZ034830">
    <property type="protein sequence ID" value="CAL1686963.1"/>
    <property type="molecule type" value="Genomic_DNA"/>
</dbReference>
<dbReference type="Proteomes" id="UP001497644">
    <property type="component" value="Chromosome 7"/>
</dbReference>
<proteinExistence type="predicted"/>
<name>A0AAV2P2W9_9HYME</name>
<keyword evidence="2" id="KW-1185">Reference proteome</keyword>
<organism evidence="1 2">
    <name type="scientific">Lasius platythorax</name>
    <dbReference type="NCBI Taxonomy" id="488582"/>
    <lineage>
        <taxon>Eukaryota</taxon>
        <taxon>Metazoa</taxon>
        <taxon>Ecdysozoa</taxon>
        <taxon>Arthropoda</taxon>
        <taxon>Hexapoda</taxon>
        <taxon>Insecta</taxon>
        <taxon>Pterygota</taxon>
        <taxon>Neoptera</taxon>
        <taxon>Endopterygota</taxon>
        <taxon>Hymenoptera</taxon>
        <taxon>Apocrita</taxon>
        <taxon>Aculeata</taxon>
        <taxon>Formicoidea</taxon>
        <taxon>Formicidae</taxon>
        <taxon>Formicinae</taxon>
        <taxon>Lasius</taxon>
        <taxon>Lasius</taxon>
    </lineage>
</organism>
<reference evidence="1" key="1">
    <citation type="submission" date="2024-04" db="EMBL/GenBank/DDBJ databases">
        <authorList>
            <consortium name="Molecular Ecology Group"/>
        </authorList>
    </citation>
    <scope>NUCLEOTIDE SEQUENCE</scope>
</reference>
<evidence type="ECO:0000313" key="1">
    <source>
        <dbReference type="EMBL" id="CAL1686963.1"/>
    </source>
</evidence>
<sequence>MKEKATQLEMNHNEREWYPELVDADHLGANITRELRLAELYYHRFGNLVCIDKTSSSNKKKFDETSITHLRRDHVWGYRGHENDHIR</sequence>
<gene>
    <name evidence="1" type="ORF">LPLAT_LOCUS12252</name>
</gene>
<dbReference type="AlphaFoldDB" id="A0AAV2P2W9"/>